<keyword evidence="3 7" id="KW-0812">Transmembrane</keyword>
<feature type="transmembrane region" description="Helical" evidence="7">
    <location>
        <begin position="350"/>
        <end position="372"/>
    </location>
</feature>
<comment type="subcellular location">
    <subcellularLocation>
        <location evidence="1">Cell membrane</location>
        <topology evidence="1">Multi-pass membrane protein</topology>
    </subcellularLocation>
</comment>
<keyword evidence="2" id="KW-1003">Cell membrane</keyword>
<feature type="transmembrane region" description="Helical" evidence="7">
    <location>
        <begin position="160"/>
        <end position="176"/>
    </location>
</feature>
<feature type="transmembrane region" description="Helical" evidence="7">
    <location>
        <begin position="326"/>
        <end position="344"/>
    </location>
</feature>
<dbReference type="Pfam" id="PF06738">
    <property type="entry name" value="ThrE"/>
    <property type="match status" value="1"/>
</dbReference>
<evidence type="ECO:0000256" key="5">
    <source>
        <dbReference type="ARBA" id="ARBA00023136"/>
    </source>
</evidence>
<dbReference type="InterPro" id="IPR024528">
    <property type="entry name" value="ThrE_2"/>
</dbReference>
<accession>A0A1M5MH73</accession>
<evidence type="ECO:0000313" key="11">
    <source>
        <dbReference type="Proteomes" id="UP000184516"/>
    </source>
</evidence>
<dbReference type="RefSeq" id="WP_073371389.1">
    <property type="nucleotide sequence ID" value="NZ_FQWB01000006.1"/>
</dbReference>
<feature type="transmembrane region" description="Helical" evidence="7">
    <location>
        <begin position="188"/>
        <end position="211"/>
    </location>
</feature>
<organism evidence="10 11">
    <name type="scientific">Flavobacterium fluvii</name>
    <dbReference type="NCBI Taxonomy" id="468056"/>
    <lineage>
        <taxon>Bacteria</taxon>
        <taxon>Pseudomonadati</taxon>
        <taxon>Bacteroidota</taxon>
        <taxon>Flavobacteriia</taxon>
        <taxon>Flavobacteriales</taxon>
        <taxon>Flavobacteriaceae</taxon>
        <taxon>Flavobacterium</taxon>
    </lineage>
</organism>
<keyword evidence="11" id="KW-1185">Reference proteome</keyword>
<sequence>MTINPDPDSDLKIKPKQIEMIEEKEPQRVLELLTEIGKMMMTSGAHTARIIRNLERIAKGLGYNCELVLTYTGIVISIYKENKQKAHTLARTVRDKGINFETISEISILSWDVLENKISIDEIKSRLVQIRTRKVYTNFQLYFWAPFASVALCMLFDGDWIQSLIVYVSTFIGFYARRNMVLRHHNHLMAFFVASTISISIIHFSGLFFNIEIEQALIVSILYLIPGVVMINSFIDYLEGYFESGTARFIYFSMAVFMLAFGFFVSNMIFSMPFVNTINAFDFSNLQAQVVAAYQPTGIALHTSKLIFGGICSLGFALIFNTSKRAMWTVFILGAVGYYIKYLLSNDCDVNLILSIFAASSFVGISGMYFAHRAHTPPIIFMIPAVINMIPGLLSYEFMMGMIHWISNDNGQKPSVEEVIQTFSYGISTVFILFALAFGVAFPIIVFKSYTVKGKDLNVLIKKLFTKTA</sequence>
<feature type="transmembrane region" description="Helical" evidence="7">
    <location>
        <begin position="135"/>
        <end position="154"/>
    </location>
</feature>
<keyword evidence="4 7" id="KW-1133">Transmembrane helix</keyword>
<proteinExistence type="inferred from homology"/>
<dbReference type="GO" id="GO:0005886">
    <property type="term" value="C:plasma membrane"/>
    <property type="evidence" value="ECO:0007669"/>
    <property type="project" value="UniProtKB-SubCell"/>
</dbReference>
<feature type="transmembrane region" description="Helical" evidence="7">
    <location>
        <begin position="249"/>
        <end position="270"/>
    </location>
</feature>
<dbReference type="InterPro" id="IPR010619">
    <property type="entry name" value="ThrE-like_N"/>
</dbReference>
<dbReference type="AlphaFoldDB" id="A0A1M5MH73"/>
<evidence type="ECO:0000259" key="8">
    <source>
        <dbReference type="Pfam" id="PF06738"/>
    </source>
</evidence>
<dbReference type="GO" id="GO:0015744">
    <property type="term" value="P:succinate transport"/>
    <property type="evidence" value="ECO:0007669"/>
    <property type="project" value="TreeGrafter"/>
</dbReference>
<comment type="similarity">
    <text evidence="6">Belongs to the ThrE exporter (TC 2.A.79) family.</text>
</comment>
<name>A0A1M5MH73_9FLAO</name>
<reference evidence="11" key="1">
    <citation type="submission" date="2016-11" db="EMBL/GenBank/DDBJ databases">
        <authorList>
            <person name="Varghese N."/>
            <person name="Submissions S."/>
        </authorList>
    </citation>
    <scope>NUCLEOTIDE SEQUENCE [LARGE SCALE GENOMIC DNA]</scope>
    <source>
        <strain evidence="11">DSM 19978</strain>
    </source>
</reference>
<feature type="transmembrane region" description="Helical" evidence="7">
    <location>
        <begin position="299"/>
        <end position="319"/>
    </location>
</feature>
<dbReference type="PANTHER" id="PTHR34390:SF2">
    <property type="entry name" value="SUCCINATE TRANSPORTER SUBUNIT YJJP-RELATED"/>
    <property type="match status" value="1"/>
</dbReference>
<evidence type="ECO:0000256" key="1">
    <source>
        <dbReference type="ARBA" id="ARBA00004651"/>
    </source>
</evidence>
<evidence type="ECO:0000256" key="3">
    <source>
        <dbReference type="ARBA" id="ARBA00022692"/>
    </source>
</evidence>
<feature type="domain" description="Threonine/serine exporter-like N-terminal" evidence="8">
    <location>
        <begin position="32"/>
        <end position="266"/>
    </location>
</feature>
<evidence type="ECO:0000313" key="10">
    <source>
        <dbReference type="EMBL" id="SHG76289.1"/>
    </source>
</evidence>
<evidence type="ECO:0000256" key="4">
    <source>
        <dbReference type="ARBA" id="ARBA00022989"/>
    </source>
</evidence>
<evidence type="ECO:0000256" key="7">
    <source>
        <dbReference type="SAM" id="Phobius"/>
    </source>
</evidence>
<dbReference type="OrthoDB" id="9813917at2"/>
<dbReference type="Proteomes" id="UP000184516">
    <property type="component" value="Unassembled WGS sequence"/>
</dbReference>
<evidence type="ECO:0000259" key="9">
    <source>
        <dbReference type="Pfam" id="PF12821"/>
    </source>
</evidence>
<feature type="domain" description="Threonine/Serine exporter ThrE" evidence="9">
    <location>
        <begin position="307"/>
        <end position="445"/>
    </location>
</feature>
<feature type="transmembrane region" description="Helical" evidence="7">
    <location>
        <begin position="217"/>
        <end position="237"/>
    </location>
</feature>
<dbReference type="Pfam" id="PF12821">
    <property type="entry name" value="ThrE_2"/>
    <property type="match status" value="1"/>
</dbReference>
<feature type="transmembrane region" description="Helical" evidence="7">
    <location>
        <begin position="379"/>
        <end position="403"/>
    </location>
</feature>
<dbReference type="EMBL" id="FQWB01000006">
    <property type="protein sequence ID" value="SHG76289.1"/>
    <property type="molecule type" value="Genomic_DNA"/>
</dbReference>
<evidence type="ECO:0000256" key="6">
    <source>
        <dbReference type="ARBA" id="ARBA00034125"/>
    </source>
</evidence>
<dbReference type="STRING" id="468056.SAMN05443549_106156"/>
<evidence type="ECO:0000256" key="2">
    <source>
        <dbReference type="ARBA" id="ARBA00022475"/>
    </source>
</evidence>
<keyword evidence="5 7" id="KW-0472">Membrane</keyword>
<gene>
    <name evidence="10" type="ORF">SAMN05443549_106156</name>
</gene>
<protein>
    <submittedName>
        <fullName evidence="10">Uncharacterized membrane protein YjjP, DUF1212 family</fullName>
    </submittedName>
</protein>
<dbReference type="GO" id="GO:0022857">
    <property type="term" value="F:transmembrane transporter activity"/>
    <property type="evidence" value="ECO:0007669"/>
    <property type="project" value="InterPro"/>
</dbReference>
<dbReference type="InterPro" id="IPR050539">
    <property type="entry name" value="ThrE_Dicarb/AminoAcid_Exp"/>
</dbReference>
<dbReference type="PANTHER" id="PTHR34390">
    <property type="entry name" value="UPF0442 PROTEIN YJJB-RELATED"/>
    <property type="match status" value="1"/>
</dbReference>
<feature type="transmembrane region" description="Helical" evidence="7">
    <location>
        <begin position="423"/>
        <end position="447"/>
    </location>
</feature>